<protein>
    <recommendedName>
        <fullName evidence="4">Armadillo repeat-containing protein 8</fullName>
    </recommendedName>
</protein>
<evidence type="ECO:0000313" key="15">
    <source>
        <dbReference type="EMBL" id="CAF3589921.1"/>
    </source>
</evidence>
<dbReference type="GO" id="GO:0016592">
    <property type="term" value="C:mediator complex"/>
    <property type="evidence" value="ECO:0007669"/>
    <property type="project" value="InterPro"/>
</dbReference>
<feature type="coiled-coil region" evidence="11">
    <location>
        <begin position="784"/>
        <end position="811"/>
    </location>
</feature>
<evidence type="ECO:0000313" key="12">
    <source>
        <dbReference type="EMBL" id="CAF0778350.1"/>
    </source>
</evidence>
<feature type="repeat" description="ARM" evidence="10">
    <location>
        <begin position="614"/>
        <end position="642"/>
    </location>
</feature>
<keyword evidence="11" id="KW-0175">Coiled coil</keyword>
<dbReference type="Proteomes" id="UP000663829">
    <property type="component" value="Unassembled WGS sequence"/>
</dbReference>
<evidence type="ECO:0000256" key="11">
    <source>
        <dbReference type="SAM" id="Coils"/>
    </source>
</evidence>
<dbReference type="Proteomes" id="UP000682733">
    <property type="component" value="Unassembled WGS sequence"/>
</dbReference>
<dbReference type="GO" id="GO:0034657">
    <property type="term" value="C:GID complex"/>
    <property type="evidence" value="ECO:0007669"/>
    <property type="project" value="TreeGrafter"/>
</dbReference>
<evidence type="ECO:0000256" key="5">
    <source>
        <dbReference type="ARBA" id="ARBA00022490"/>
    </source>
</evidence>
<evidence type="ECO:0000313" key="16">
    <source>
        <dbReference type="Proteomes" id="UP000663829"/>
    </source>
</evidence>
<dbReference type="EMBL" id="CAJNOQ010000466">
    <property type="protein sequence ID" value="CAF0804599.1"/>
    <property type="molecule type" value="Genomic_DNA"/>
</dbReference>
<evidence type="ECO:0000256" key="8">
    <source>
        <dbReference type="ARBA" id="ARBA00023163"/>
    </source>
</evidence>
<dbReference type="InterPro" id="IPR011989">
    <property type="entry name" value="ARM-like"/>
</dbReference>
<dbReference type="InterPro" id="IPR000225">
    <property type="entry name" value="Armadillo"/>
</dbReference>
<keyword evidence="16" id="KW-1185">Reference proteome</keyword>
<comment type="subcellular location">
    <subcellularLocation>
        <location evidence="2">Cytoplasm</location>
    </subcellularLocation>
    <subcellularLocation>
        <location evidence="1">Nucleus</location>
    </subcellularLocation>
</comment>
<reference evidence="13" key="1">
    <citation type="submission" date="2021-02" db="EMBL/GenBank/DDBJ databases">
        <authorList>
            <person name="Nowell W R."/>
        </authorList>
    </citation>
    <scope>NUCLEOTIDE SEQUENCE</scope>
</reference>
<keyword evidence="7" id="KW-0805">Transcription regulation</keyword>
<dbReference type="AlphaFoldDB" id="A0A813SYS1"/>
<dbReference type="PROSITE" id="PS50176">
    <property type="entry name" value="ARM_REPEAT"/>
    <property type="match status" value="1"/>
</dbReference>
<gene>
    <name evidence="13" type="ORF">GPM918_LOCUS3704</name>
    <name evidence="12" type="ORF">OVA965_LOCUS3467</name>
    <name evidence="15" type="ORF">SRO942_LOCUS3704</name>
    <name evidence="14" type="ORF">TMI583_LOCUS3466</name>
</gene>
<organism evidence="13 16">
    <name type="scientific">Didymodactylos carnosus</name>
    <dbReference type="NCBI Taxonomy" id="1234261"/>
    <lineage>
        <taxon>Eukaryota</taxon>
        <taxon>Metazoa</taxon>
        <taxon>Spiralia</taxon>
        <taxon>Gnathifera</taxon>
        <taxon>Rotifera</taxon>
        <taxon>Eurotatoria</taxon>
        <taxon>Bdelloidea</taxon>
        <taxon>Philodinida</taxon>
        <taxon>Philodinidae</taxon>
        <taxon>Didymodactylos</taxon>
    </lineage>
</organism>
<proteinExistence type="inferred from homology"/>
<comment type="similarity">
    <text evidence="3">Belongs to the Mediator complex subunit 10 family.</text>
</comment>
<evidence type="ECO:0000313" key="14">
    <source>
        <dbReference type="EMBL" id="CAF3559728.1"/>
    </source>
</evidence>
<evidence type="ECO:0000256" key="1">
    <source>
        <dbReference type="ARBA" id="ARBA00004123"/>
    </source>
</evidence>
<dbReference type="Pfam" id="PF09748">
    <property type="entry name" value="Med10"/>
    <property type="match status" value="1"/>
</dbReference>
<name>A0A813SYS1_9BILA</name>
<keyword evidence="8" id="KW-0804">Transcription</keyword>
<evidence type="ECO:0000256" key="4">
    <source>
        <dbReference type="ARBA" id="ARBA00013746"/>
    </source>
</evidence>
<dbReference type="Proteomes" id="UP000677228">
    <property type="component" value="Unassembled WGS sequence"/>
</dbReference>
<dbReference type="GO" id="GO:0005737">
    <property type="term" value="C:cytoplasm"/>
    <property type="evidence" value="ECO:0007669"/>
    <property type="project" value="UniProtKB-SubCell"/>
</dbReference>
<evidence type="ECO:0000256" key="6">
    <source>
        <dbReference type="ARBA" id="ARBA00022737"/>
    </source>
</evidence>
<dbReference type="GO" id="GO:0003712">
    <property type="term" value="F:transcription coregulator activity"/>
    <property type="evidence" value="ECO:0007669"/>
    <property type="project" value="InterPro"/>
</dbReference>
<dbReference type="PANTHER" id="PTHR15651:SF7">
    <property type="entry name" value="ARMADILLO REPEAT-CONTAINING PROTEIN 8"/>
    <property type="match status" value="1"/>
</dbReference>
<dbReference type="OrthoDB" id="5559898at2759"/>
<evidence type="ECO:0000313" key="13">
    <source>
        <dbReference type="EMBL" id="CAF0804599.1"/>
    </source>
</evidence>
<evidence type="ECO:0000256" key="2">
    <source>
        <dbReference type="ARBA" id="ARBA00004496"/>
    </source>
</evidence>
<dbReference type="Gene3D" id="1.25.10.10">
    <property type="entry name" value="Leucine-rich Repeat Variant"/>
    <property type="match status" value="2"/>
</dbReference>
<evidence type="ECO:0000256" key="7">
    <source>
        <dbReference type="ARBA" id="ARBA00023015"/>
    </source>
</evidence>
<dbReference type="InterPro" id="IPR016024">
    <property type="entry name" value="ARM-type_fold"/>
</dbReference>
<dbReference type="GO" id="GO:0006357">
    <property type="term" value="P:regulation of transcription by RNA polymerase II"/>
    <property type="evidence" value="ECO:0007669"/>
    <property type="project" value="InterPro"/>
</dbReference>
<keyword evidence="5" id="KW-0963">Cytoplasm</keyword>
<dbReference type="PANTHER" id="PTHR15651">
    <property type="entry name" value="ARMADILLO REPEAT-CONTAINING PROTEIN 8"/>
    <property type="match status" value="1"/>
</dbReference>
<dbReference type="GO" id="GO:0043161">
    <property type="term" value="P:proteasome-mediated ubiquitin-dependent protein catabolic process"/>
    <property type="evidence" value="ECO:0007669"/>
    <property type="project" value="TreeGrafter"/>
</dbReference>
<evidence type="ECO:0000256" key="10">
    <source>
        <dbReference type="PROSITE-ProRule" id="PRU00259"/>
    </source>
</evidence>
<dbReference type="InterPro" id="IPR019145">
    <property type="entry name" value="Mediator_Med10"/>
</dbReference>
<accession>A0A813SYS1</accession>
<evidence type="ECO:0000256" key="3">
    <source>
        <dbReference type="ARBA" id="ARBA00005389"/>
    </source>
</evidence>
<dbReference type="EMBL" id="CAJOBA010000836">
    <property type="protein sequence ID" value="CAF3559728.1"/>
    <property type="molecule type" value="Genomic_DNA"/>
</dbReference>
<dbReference type="Proteomes" id="UP000681722">
    <property type="component" value="Unassembled WGS sequence"/>
</dbReference>
<dbReference type="InterPro" id="IPR038739">
    <property type="entry name" value="ARMC8/Vid28"/>
</dbReference>
<dbReference type="EMBL" id="CAJOBC010000466">
    <property type="protein sequence ID" value="CAF3589921.1"/>
    <property type="molecule type" value="Genomic_DNA"/>
</dbReference>
<comment type="caution">
    <text evidence="13">The sequence shown here is derived from an EMBL/GenBank/DDBJ whole genome shotgun (WGS) entry which is preliminary data.</text>
</comment>
<dbReference type="SUPFAM" id="SSF48371">
    <property type="entry name" value="ARM repeat"/>
    <property type="match status" value="2"/>
</dbReference>
<evidence type="ECO:0000256" key="9">
    <source>
        <dbReference type="ARBA" id="ARBA00023242"/>
    </source>
</evidence>
<keyword evidence="6" id="KW-0677">Repeat</keyword>
<dbReference type="EMBL" id="CAJNOK010000836">
    <property type="protein sequence ID" value="CAF0778350.1"/>
    <property type="molecule type" value="Genomic_DNA"/>
</dbReference>
<keyword evidence="9" id="KW-0539">Nucleus</keyword>
<sequence length="936" mass="106947">MTQLTWLTIKFKLYLTNMPSYEEDLPSQTEQTLITQLVEDDLPQRCRAVAQLKNLIIGSKRFKSTFYRVGTLEMLYALLNQFCTPSVSNNYNVDLLIQIIDCVSSFAKSNNKLIIERLTELGFIQQLLCLLNMHNDSLTLCESCLKCLKSFFISKNNNANYQLKTDYTNYYQQQSSFTLLCEQDSLKPPTTSPMQIFNSFTPSSASATTNSRSPIDILFDNPSSIDCLLKLLPMSKTIQLCVIEILTCACKNNELQLQLIQKDTIKTILHLLVQNYIPVSSTTQSTTNKLNQSKNNSVDNGHDTLTTTTKLFPLKPPVENNNNTTSSSSQQQQYYYQKNSLTNESIILVCLKFLSAVCYENPEVSSRLLCVVYSNNQQQQPTICDIVQKFLNNGKFKLFQIYYYAAKFFVNLCKTKALQPDHKYVSLGAMTTLIHLCTKYHLSCVYLYSECLDTLTYLLNGNPTLHHCATYTEQLLSKLFVYVVTPTKIIGDDIDTTHAAIVQIRASALTLLAVLSSHFEDIRKRISEQDNLISTVIECYRTSNIPLQLASLRLFHGLSRSVQQLRTTFNDNICDLLLDSIKSRDLAVVKVGSCVISNVVMEFSTCRMRLLNGGILETLLNLLDQTDRELSLNAMWAIRNMTYLASLKVKQDIINNLTGERIYSTLEQCSDKQFLICLLSLLRNLFLEKDVDILIHLFDPMKLLTILQAMLEKDYPEEIHEQIIYLLDNLASNEYMKTMMKESDQLFKKISSFKSNIASSLQIAATTCLSSLDESQVYDLHESCEDAESLQEKMNEHLTKLEKELEQMINMTWNLGVTVTDFQTQSQTRLYQLLESLINSLKEVDQMKIHFNDIHIPGQLLSYVDELKNPQLYTSDCLKHALERNEELKGKNDALEKFATMLSVELSTQFPNQMAQYRLWQKKTLKEGQTGIDSVP</sequence>